<keyword evidence="2" id="KW-0540">Nuclease</keyword>
<feature type="domain" description="3'-5' exonuclease" evidence="11">
    <location>
        <begin position="543"/>
        <end position="708"/>
    </location>
</feature>
<evidence type="ECO:0000256" key="3">
    <source>
        <dbReference type="ARBA" id="ARBA00022723"/>
    </source>
</evidence>
<feature type="compositionally biased region" description="Polar residues" evidence="10">
    <location>
        <begin position="63"/>
        <end position="87"/>
    </location>
</feature>
<dbReference type="PANTHER" id="PTHR13620:SF109">
    <property type="entry name" value="3'-5' EXONUCLEASE"/>
    <property type="match status" value="1"/>
</dbReference>
<evidence type="ECO:0000256" key="10">
    <source>
        <dbReference type="SAM" id="MobiDB-lite"/>
    </source>
</evidence>
<evidence type="ECO:0000256" key="2">
    <source>
        <dbReference type="ARBA" id="ARBA00022722"/>
    </source>
</evidence>
<sequence>MLQVVPGTTRDVQPTDLVAPYSIRENGPLPDPIPVSSTRKAPATNTARPKPTTAGGQPPAAISTPSGTAGSSQTKRPAKTDPNTQAPRKNHIARDSLPEVEDDDDDECDGAGIGEEDGDGDDDDEKDDELEETEESSTPGRQRRRPLPSWLQAAFTRVLTECDSRDDRNRPPLYSKRTFWSQPPASYFCLEANPTTPTSLYRPQFFVWDPQALYKQLSCPACGQSLIRYSAISRPRRVVDFDSSFWLIGYRYRCRRCHHPKPGKQSVTWRSWDRRILAALPAQLASEFPAHLSHRSGMSKPLFAWMRSCFQNGMGAKQFSDALRVQHLLRYDELHLQYLDWIVSRVVMDSWMGTKYKSFLKFDDTSDEGYNGFVPSSQWFRDMYDNFIEDHRAEFNQHMGMLTGEICAIDHSHKITKHVAKVNGERVFNGLLTVTNEFGEIRSCNLVATKAQTQFELALTRMRDSLDLYGHKQPELFYTDNMADKSFLESSFPSLRRDIKPVEKYGHLKPFVLPPDVQILVRNEVSSINAALSTIIAKVPVEEDEPDLAIGYDSEWNTIISDNGKHERGEIAVVQIAFEKRVYILQISEMVAHRHLPEKLTMLLQNPRVRKVGRMVSSDLCQLQKAVQASTTFCGALDLASYAKERHAVKNARCSLSDLCAATLHCQLRKNVSERTSAAWEHANLTTEQQHYAACDAYVPLLIYHQLSSLPVPQKLPADLIPTTPVLIYATDNTTIIATGSLSTTLPIQHFKDIRVTRLHTVVTVNTILVPGAILTSHRKQPLLSFGETPFDAVCLRSHLRSYEPDKFKLPSTTPINDNISDDTRVDGVSIETGFEVLESDEAREDPLRVDDGAGNLLRVLDVEDMSRSSTESGGIKAMQPDQESESYGRKVFSTIPNPESWSTILRSRVLKDVFHVFNMLRLSTTHGLRKEFGRALRDAIFIPDKEDRLRIAAWAAALKPPRTFEQLVASQPKWVWRHCRRIIPPPEILFPLIQRLFEVYGPLKDASTQAPLFSKDNWKIAKNILELI</sequence>
<dbReference type="SUPFAM" id="SSF53098">
    <property type="entry name" value="Ribonuclease H-like"/>
    <property type="match status" value="1"/>
</dbReference>
<dbReference type="InterPro" id="IPR046616">
    <property type="entry name" value="DUF6729"/>
</dbReference>
<dbReference type="OrthoDB" id="1920326at2759"/>
<evidence type="ECO:0000256" key="9">
    <source>
        <dbReference type="ARBA" id="ARBA00042761"/>
    </source>
</evidence>
<dbReference type="PANTHER" id="PTHR13620">
    <property type="entry name" value="3-5 EXONUCLEASE"/>
    <property type="match status" value="1"/>
</dbReference>
<dbReference type="InterPro" id="IPR051132">
    <property type="entry name" value="3-5_Exonuclease_domain"/>
</dbReference>
<name>A0A9P6JIV4_9AGAR</name>
<gene>
    <name evidence="13" type="ORF">CPB83DRAFT_116942</name>
</gene>
<dbReference type="InterPro" id="IPR002562">
    <property type="entry name" value="3'-5'_exonuclease_dom"/>
</dbReference>
<keyword evidence="3" id="KW-0479">Metal-binding</keyword>
<dbReference type="CDD" id="cd06141">
    <property type="entry name" value="WRN_exo"/>
    <property type="match status" value="1"/>
</dbReference>
<dbReference type="InterPro" id="IPR012337">
    <property type="entry name" value="RNaseH-like_sf"/>
</dbReference>
<keyword evidence="5" id="KW-0269">Exonuclease</keyword>
<evidence type="ECO:0000256" key="6">
    <source>
        <dbReference type="ARBA" id="ARBA00022842"/>
    </source>
</evidence>
<dbReference type="GO" id="GO:0003676">
    <property type="term" value="F:nucleic acid binding"/>
    <property type="evidence" value="ECO:0007669"/>
    <property type="project" value="InterPro"/>
</dbReference>
<dbReference type="GO" id="GO:0006139">
    <property type="term" value="P:nucleobase-containing compound metabolic process"/>
    <property type="evidence" value="ECO:0007669"/>
    <property type="project" value="InterPro"/>
</dbReference>
<dbReference type="EMBL" id="MU157951">
    <property type="protein sequence ID" value="KAF9522304.1"/>
    <property type="molecule type" value="Genomic_DNA"/>
</dbReference>
<dbReference type="Proteomes" id="UP000807306">
    <property type="component" value="Unassembled WGS sequence"/>
</dbReference>
<keyword evidence="7" id="KW-0539">Nucleus</keyword>
<dbReference type="AlphaFoldDB" id="A0A9P6JIV4"/>
<feature type="compositionally biased region" description="Acidic residues" evidence="10">
    <location>
        <begin position="98"/>
        <end position="135"/>
    </location>
</feature>
<evidence type="ECO:0000313" key="13">
    <source>
        <dbReference type="EMBL" id="KAF9522304.1"/>
    </source>
</evidence>
<dbReference type="Pfam" id="PF01612">
    <property type="entry name" value="DNA_pol_A_exo1"/>
    <property type="match status" value="1"/>
</dbReference>
<keyword evidence="4" id="KW-0378">Hydrolase</keyword>
<dbReference type="Gene3D" id="3.30.420.10">
    <property type="entry name" value="Ribonuclease H-like superfamily/Ribonuclease H"/>
    <property type="match status" value="1"/>
</dbReference>
<feature type="domain" description="DUF6729" evidence="12">
    <location>
        <begin position="170"/>
        <end position="385"/>
    </location>
</feature>
<keyword evidence="14" id="KW-1185">Reference proteome</keyword>
<organism evidence="13 14">
    <name type="scientific">Crepidotus variabilis</name>
    <dbReference type="NCBI Taxonomy" id="179855"/>
    <lineage>
        <taxon>Eukaryota</taxon>
        <taxon>Fungi</taxon>
        <taxon>Dikarya</taxon>
        <taxon>Basidiomycota</taxon>
        <taxon>Agaricomycotina</taxon>
        <taxon>Agaricomycetes</taxon>
        <taxon>Agaricomycetidae</taxon>
        <taxon>Agaricales</taxon>
        <taxon>Agaricineae</taxon>
        <taxon>Crepidotaceae</taxon>
        <taxon>Crepidotus</taxon>
    </lineage>
</organism>
<proteinExistence type="predicted"/>
<evidence type="ECO:0000259" key="11">
    <source>
        <dbReference type="Pfam" id="PF01612"/>
    </source>
</evidence>
<protein>
    <recommendedName>
        <fullName evidence="8">3'-5' exonuclease</fullName>
    </recommendedName>
    <alternativeName>
        <fullName evidence="9">Werner Syndrome-like exonuclease</fullName>
    </alternativeName>
</protein>
<comment type="subcellular location">
    <subcellularLocation>
        <location evidence="1">Nucleus</location>
    </subcellularLocation>
</comment>
<feature type="region of interest" description="Disordered" evidence="10">
    <location>
        <begin position="869"/>
        <end position="890"/>
    </location>
</feature>
<dbReference type="InterPro" id="IPR036397">
    <property type="entry name" value="RNaseH_sf"/>
</dbReference>
<evidence type="ECO:0000256" key="1">
    <source>
        <dbReference type="ARBA" id="ARBA00004123"/>
    </source>
</evidence>
<feature type="compositionally biased region" description="Polar residues" evidence="10">
    <location>
        <begin position="35"/>
        <end position="47"/>
    </location>
</feature>
<evidence type="ECO:0000259" key="12">
    <source>
        <dbReference type="Pfam" id="PF20499"/>
    </source>
</evidence>
<comment type="caution">
    <text evidence="13">The sequence shown here is derived from an EMBL/GenBank/DDBJ whole genome shotgun (WGS) entry which is preliminary data.</text>
</comment>
<accession>A0A9P6JIV4</accession>
<evidence type="ECO:0000256" key="5">
    <source>
        <dbReference type="ARBA" id="ARBA00022839"/>
    </source>
</evidence>
<evidence type="ECO:0000313" key="14">
    <source>
        <dbReference type="Proteomes" id="UP000807306"/>
    </source>
</evidence>
<feature type="region of interest" description="Disordered" evidence="10">
    <location>
        <begin position="1"/>
        <end position="149"/>
    </location>
</feature>
<dbReference type="GO" id="GO:0005634">
    <property type="term" value="C:nucleus"/>
    <property type="evidence" value="ECO:0007669"/>
    <property type="project" value="UniProtKB-SubCell"/>
</dbReference>
<keyword evidence="6" id="KW-0460">Magnesium</keyword>
<reference evidence="13" key="1">
    <citation type="submission" date="2020-11" db="EMBL/GenBank/DDBJ databases">
        <authorList>
            <consortium name="DOE Joint Genome Institute"/>
            <person name="Ahrendt S."/>
            <person name="Riley R."/>
            <person name="Andreopoulos W."/>
            <person name="Labutti K."/>
            <person name="Pangilinan J."/>
            <person name="Ruiz-Duenas F.J."/>
            <person name="Barrasa J.M."/>
            <person name="Sanchez-Garcia M."/>
            <person name="Camarero S."/>
            <person name="Miyauchi S."/>
            <person name="Serrano A."/>
            <person name="Linde D."/>
            <person name="Babiker R."/>
            <person name="Drula E."/>
            <person name="Ayuso-Fernandez I."/>
            <person name="Pacheco R."/>
            <person name="Padilla G."/>
            <person name="Ferreira P."/>
            <person name="Barriuso J."/>
            <person name="Kellner H."/>
            <person name="Castanera R."/>
            <person name="Alfaro M."/>
            <person name="Ramirez L."/>
            <person name="Pisabarro A.G."/>
            <person name="Kuo A."/>
            <person name="Tritt A."/>
            <person name="Lipzen A."/>
            <person name="He G."/>
            <person name="Yan M."/>
            <person name="Ng V."/>
            <person name="Cullen D."/>
            <person name="Martin F."/>
            <person name="Rosso M.-N."/>
            <person name="Henrissat B."/>
            <person name="Hibbett D."/>
            <person name="Martinez A.T."/>
            <person name="Grigoriev I.V."/>
        </authorList>
    </citation>
    <scope>NUCLEOTIDE SEQUENCE</scope>
    <source>
        <strain evidence="13">CBS 506.95</strain>
    </source>
</reference>
<evidence type="ECO:0000256" key="7">
    <source>
        <dbReference type="ARBA" id="ARBA00023242"/>
    </source>
</evidence>
<dbReference type="GO" id="GO:0046872">
    <property type="term" value="F:metal ion binding"/>
    <property type="evidence" value="ECO:0007669"/>
    <property type="project" value="UniProtKB-KW"/>
</dbReference>
<evidence type="ECO:0000256" key="4">
    <source>
        <dbReference type="ARBA" id="ARBA00022801"/>
    </source>
</evidence>
<dbReference type="GO" id="GO:0008408">
    <property type="term" value="F:3'-5' exonuclease activity"/>
    <property type="evidence" value="ECO:0007669"/>
    <property type="project" value="InterPro"/>
</dbReference>
<dbReference type="Pfam" id="PF20499">
    <property type="entry name" value="DUF6729"/>
    <property type="match status" value="1"/>
</dbReference>
<evidence type="ECO:0000256" key="8">
    <source>
        <dbReference type="ARBA" id="ARBA00040531"/>
    </source>
</evidence>